<dbReference type="AlphaFoldDB" id="A0A5K7SD87"/>
<evidence type="ECO:0000313" key="3">
    <source>
        <dbReference type="Proteomes" id="UP001193389"/>
    </source>
</evidence>
<dbReference type="Proteomes" id="UP001193389">
    <property type="component" value="Chromosome"/>
</dbReference>
<dbReference type="EMBL" id="AP018694">
    <property type="protein sequence ID" value="BBE19417.1"/>
    <property type="molecule type" value="Genomic_DNA"/>
</dbReference>
<proteinExistence type="predicted"/>
<dbReference type="RefSeq" id="WP_318347660.1">
    <property type="nucleotide sequence ID" value="NZ_AP018694.1"/>
</dbReference>
<keyword evidence="1" id="KW-0812">Transmembrane</keyword>
<feature type="transmembrane region" description="Helical" evidence="1">
    <location>
        <begin position="27"/>
        <end position="48"/>
    </location>
</feature>
<sequence>MKQVLLVFHVIVSALVALLGRNRKIGYAWSFVLCLVLSPIIGVIIILFSKKNDAVDSAEVPKDIQQN</sequence>
<keyword evidence="1" id="KW-0472">Membrane</keyword>
<evidence type="ECO:0000256" key="1">
    <source>
        <dbReference type="SAM" id="Phobius"/>
    </source>
</evidence>
<keyword evidence="3" id="KW-1185">Reference proteome</keyword>
<gene>
    <name evidence="2" type="ORF">AQPE_3602</name>
</gene>
<dbReference type="KEGG" id="anf:AQPE_3602"/>
<protein>
    <submittedName>
        <fullName evidence="2">Uncharacterized protein</fullName>
    </submittedName>
</protein>
<reference evidence="2" key="1">
    <citation type="journal article" date="2020" name="Int. J. Syst. Evol. Microbiol.">
        <title>Aquipluma nitroreducens gen. nov. sp. nov., a novel facultatively anaerobic bacterium isolated from a freshwater lake.</title>
        <authorList>
            <person name="Watanabe M."/>
            <person name="Kojima H."/>
            <person name="Fukui M."/>
        </authorList>
    </citation>
    <scope>NUCLEOTIDE SEQUENCE</scope>
    <source>
        <strain evidence="2">MeG22</strain>
    </source>
</reference>
<name>A0A5K7SD87_9BACT</name>
<keyword evidence="1" id="KW-1133">Transmembrane helix</keyword>
<organism evidence="2 3">
    <name type="scientific">Aquipluma nitroreducens</name>
    <dbReference type="NCBI Taxonomy" id="2010828"/>
    <lineage>
        <taxon>Bacteria</taxon>
        <taxon>Pseudomonadati</taxon>
        <taxon>Bacteroidota</taxon>
        <taxon>Bacteroidia</taxon>
        <taxon>Marinilabiliales</taxon>
        <taxon>Prolixibacteraceae</taxon>
        <taxon>Aquipluma</taxon>
    </lineage>
</organism>
<accession>A0A5K7SD87</accession>
<evidence type="ECO:0000313" key="2">
    <source>
        <dbReference type="EMBL" id="BBE19417.1"/>
    </source>
</evidence>